<dbReference type="STRING" id="1440053.GCA_000718095_00048"/>
<dbReference type="CDD" id="cd05324">
    <property type="entry name" value="carb_red_PTCR-like_SDR_c"/>
    <property type="match status" value="1"/>
</dbReference>
<accession>A0A2T7T1L9</accession>
<dbReference type="Gene3D" id="3.40.50.720">
    <property type="entry name" value="NAD(P)-binding Rossmann-like Domain"/>
    <property type="match status" value="1"/>
</dbReference>
<name>A0A2T7T1L9_9ACTN</name>
<evidence type="ECO:0000256" key="4">
    <source>
        <dbReference type="RuleBase" id="RU000363"/>
    </source>
</evidence>
<keyword evidence="2" id="KW-0521">NADP</keyword>
<evidence type="ECO:0000313" key="6">
    <source>
        <dbReference type="Proteomes" id="UP000245992"/>
    </source>
</evidence>
<evidence type="ECO:0000256" key="2">
    <source>
        <dbReference type="ARBA" id="ARBA00022857"/>
    </source>
</evidence>
<dbReference type="AlphaFoldDB" id="A0A2T7T1L9"/>
<keyword evidence="6" id="KW-1185">Reference proteome</keyword>
<gene>
    <name evidence="5" type="ORF">Y717_13665</name>
</gene>
<evidence type="ECO:0000256" key="1">
    <source>
        <dbReference type="ARBA" id="ARBA00006484"/>
    </source>
</evidence>
<evidence type="ECO:0000256" key="3">
    <source>
        <dbReference type="ARBA" id="ARBA00023002"/>
    </source>
</evidence>
<dbReference type="PRINTS" id="PR00080">
    <property type="entry name" value="SDRFAMILY"/>
</dbReference>
<dbReference type="RefSeq" id="WP_030349275.1">
    <property type="nucleotide sequence ID" value="NZ_AZSP01000250.1"/>
</dbReference>
<dbReference type="SUPFAM" id="SSF51735">
    <property type="entry name" value="NAD(P)-binding Rossmann-fold domains"/>
    <property type="match status" value="1"/>
</dbReference>
<comment type="similarity">
    <text evidence="1 4">Belongs to the short-chain dehydrogenases/reductases (SDR) family.</text>
</comment>
<organism evidence="5 6">
    <name type="scientific">Streptomyces scopuliridis RB72</name>
    <dbReference type="NCBI Taxonomy" id="1440053"/>
    <lineage>
        <taxon>Bacteria</taxon>
        <taxon>Bacillati</taxon>
        <taxon>Actinomycetota</taxon>
        <taxon>Actinomycetes</taxon>
        <taxon>Kitasatosporales</taxon>
        <taxon>Streptomycetaceae</taxon>
        <taxon>Streptomyces</taxon>
    </lineage>
</organism>
<sequence>MTTTLITGANKGLGHETARRLTEAGHTVLVGARDPRRGRAAAERIGACFLPLDVTGEESVLAAAERVREDFGHLDVLVNNAGITGPRKEAAELTADDIRKLYDTNVFGAVRVTRAFLPLLRAGESPTVVNVSSGLGSLAIAAEPERFESLLPVYYPSLGYNSSKAALNMITVQYAKAFPEITFNAVDPGWTATDLNDHRGVQTVEEGAEVIVRMATLGGDGPTGGFFGNAGPVPW</sequence>
<dbReference type="Proteomes" id="UP000245992">
    <property type="component" value="Unassembled WGS sequence"/>
</dbReference>
<protein>
    <submittedName>
        <fullName evidence="5">Short-chain dehydrogenase</fullName>
    </submittedName>
</protein>
<dbReference type="OrthoDB" id="9781117at2"/>
<dbReference type="EMBL" id="AZSP01000250">
    <property type="protein sequence ID" value="PVE09037.1"/>
    <property type="molecule type" value="Genomic_DNA"/>
</dbReference>
<reference evidence="5 6" key="1">
    <citation type="submission" date="2013-12" db="EMBL/GenBank/DDBJ databases">
        <title>Annotated genome of Streptomyces scopuliridis.</title>
        <authorList>
            <person name="Olson J.B."/>
        </authorList>
    </citation>
    <scope>NUCLEOTIDE SEQUENCE [LARGE SCALE GENOMIC DNA]</scope>
    <source>
        <strain evidence="5 6">RB72</strain>
    </source>
</reference>
<dbReference type="InterPro" id="IPR002347">
    <property type="entry name" value="SDR_fam"/>
</dbReference>
<dbReference type="PRINTS" id="PR00081">
    <property type="entry name" value="GDHRDH"/>
</dbReference>
<dbReference type="InterPro" id="IPR036291">
    <property type="entry name" value="NAD(P)-bd_dom_sf"/>
</dbReference>
<dbReference type="PANTHER" id="PTHR43490">
    <property type="entry name" value="(+)-NEOMENTHOL DEHYDROGENASE"/>
    <property type="match status" value="1"/>
</dbReference>
<dbReference type="PANTHER" id="PTHR43490:SF99">
    <property type="entry name" value="SHORT-CHAIN DEHYDROGENASE_REDUCTASE"/>
    <property type="match status" value="1"/>
</dbReference>
<evidence type="ECO:0000313" key="5">
    <source>
        <dbReference type="EMBL" id="PVE09037.1"/>
    </source>
</evidence>
<dbReference type="Pfam" id="PF00106">
    <property type="entry name" value="adh_short"/>
    <property type="match status" value="1"/>
</dbReference>
<dbReference type="InterPro" id="IPR045313">
    <property type="entry name" value="CBR1-like"/>
</dbReference>
<keyword evidence="3" id="KW-0560">Oxidoreductase</keyword>
<proteinExistence type="inferred from homology"/>
<comment type="caution">
    <text evidence="5">The sequence shown here is derived from an EMBL/GenBank/DDBJ whole genome shotgun (WGS) entry which is preliminary data.</text>
</comment>
<dbReference type="GO" id="GO:0016616">
    <property type="term" value="F:oxidoreductase activity, acting on the CH-OH group of donors, NAD or NADP as acceptor"/>
    <property type="evidence" value="ECO:0007669"/>
    <property type="project" value="InterPro"/>
</dbReference>